<dbReference type="Gene3D" id="3.60.15.10">
    <property type="entry name" value="Ribonuclease Z/Hydroxyacylglutathione hydrolase-like"/>
    <property type="match status" value="1"/>
</dbReference>
<dbReference type="AlphaFoldDB" id="A0A1H6WXQ9"/>
<accession>A0A1H6WXQ9</accession>
<dbReference type="PRINTS" id="PR00388">
    <property type="entry name" value="PDIESTERASE2"/>
</dbReference>
<sequence>MRQRICNLISISILYLIFISNCLAQPAFNVVPLGVKGGGAEGNLSAYMIAPVNSEAYVCLDGGTVRQGVEVAVANGAFAATADQVSRSFIKGFLISHAHLDHVSGMITNAPEDTAKFIYAFPKCLEIIKNHYFNWESWPNFGSEGVNPLKKFTYKPLSEGQEIPLENTEMTLKTFSLSHGNPYEGAAFLIQTHGKQALYFGDTGPDEVEKSTKLQKVWEAVAPLIKAKTLTGIFLEVSYPNEQPDNKLFGHLTPNWIMKEMDRLAILAGKENMRDLKLVITHMKPTGQNEVIIKGQLSNNNALGLQIIYPEQGTAFEL</sequence>
<dbReference type="SUPFAM" id="SSF56281">
    <property type="entry name" value="Metallo-hydrolase/oxidoreductase"/>
    <property type="match status" value="1"/>
</dbReference>
<dbReference type="STRING" id="408657.SAMN04487995_3767"/>
<dbReference type="PIRSF" id="PIRSF000962">
    <property type="entry name" value="Cyc_nuc_PDEase"/>
    <property type="match status" value="1"/>
</dbReference>
<gene>
    <name evidence="2" type="ORF">SAMN04487995_3767</name>
</gene>
<dbReference type="InterPro" id="IPR000396">
    <property type="entry name" value="Pdiesterase2"/>
</dbReference>
<reference evidence="2 3" key="1">
    <citation type="submission" date="2016-10" db="EMBL/GenBank/DDBJ databases">
        <authorList>
            <person name="de Groot N.N."/>
        </authorList>
    </citation>
    <scope>NUCLEOTIDE SEQUENCE [LARGE SCALE GENOMIC DNA]</scope>
    <source>
        <strain evidence="2 3">DSM 19938</strain>
    </source>
</reference>
<dbReference type="GO" id="GO:0047555">
    <property type="term" value="F:3',5'-cyclic-GMP phosphodiesterase activity"/>
    <property type="evidence" value="ECO:0007669"/>
    <property type="project" value="TreeGrafter"/>
</dbReference>
<dbReference type="GO" id="GO:0006198">
    <property type="term" value="P:cAMP catabolic process"/>
    <property type="evidence" value="ECO:0007669"/>
    <property type="project" value="UniProtKB-UniRule"/>
</dbReference>
<dbReference type="RefSeq" id="WP_090337846.1">
    <property type="nucleotide sequence ID" value="NZ_FNXY01000005.1"/>
</dbReference>
<dbReference type="GO" id="GO:1902660">
    <property type="term" value="P:negative regulation of glucose mediated signaling pathway"/>
    <property type="evidence" value="ECO:0007669"/>
    <property type="project" value="TreeGrafter"/>
</dbReference>
<dbReference type="PANTHER" id="PTHR28283:SF1">
    <property type="entry name" value="3',5'-CYCLIC-NUCLEOTIDE PHOSPHODIESTERASE 1"/>
    <property type="match status" value="1"/>
</dbReference>
<protein>
    <submittedName>
        <fullName evidence="2">3',5'-cyclic-nucleotide phosphodiesterase</fullName>
    </submittedName>
</protein>
<organism evidence="2 3">
    <name type="scientific">Dyadobacter koreensis</name>
    <dbReference type="NCBI Taxonomy" id="408657"/>
    <lineage>
        <taxon>Bacteria</taxon>
        <taxon>Pseudomonadati</taxon>
        <taxon>Bacteroidota</taxon>
        <taxon>Cytophagia</taxon>
        <taxon>Cytophagales</taxon>
        <taxon>Spirosomataceae</taxon>
        <taxon>Dyadobacter</taxon>
    </lineage>
</organism>
<keyword evidence="1" id="KW-0114">cAMP</keyword>
<evidence type="ECO:0000256" key="1">
    <source>
        <dbReference type="PIRNR" id="PIRNR000962"/>
    </source>
</evidence>
<comment type="similarity">
    <text evidence="1">Belongs to the cyclic nucleotide phosphodiesterase class-II family.</text>
</comment>
<dbReference type="Pfam" id="PF02112">
    <property type="entry name" value="PDEase_II"/>
    <property type="match status" value="1"/>
</dbReference>
<dbReference type="PANTHER" id="PTHR28283">
    <property type="entry name" value="3',5'-CYCLIC-NUCLEOTIDE PHOSPHODIESTERASE 1"/>
    <property type="match status" value="1"/>
</dbReference>
<dbReference type="GO" id="GO:0004115">
    <property type="term" value="F:3',5'-cyclic-AMP phosphodiesterase activity"/>
    <property type="evidence" value="ECO:0007669"/>
    <property type="project" value="UniProtKB-UniRule"/>
</dbReference>
<dbReference type="InterPro" id="IPR036866">
    <property type="entry name" value="RibonucZ/Hydroxyglut_hydro"/>
</dbReference>
<name>A0A1H6WXQ9_9BACT</name>
<dbReference type="OrthoDB" id="9803916at2"/>
<evidence type="ECO:0000313" key="3">
    <source>
        <dbReference type="Proteomes" id="UP000199532"/>
    </source>
</evidence>
<evidence type="ECO:0000313" key="2">
    <source>
        <dbReference type="EMBL" id="SEJ20646.1"/>
    </source>
</evidence>
<keyword evidence="3" id="KW-1185">Reference proteome</keyword>
<dbReference type="EMBL" id="FNXY01000005">
    <property type="protein sequence ID" value="SEJ20646.1"/>
    <property type="molecule type" value="Genomic_DNA"/>
</dbReference>
<dbReference type="CDD" id="cd07735">
    <property type="entry name" value="class_II_PDE_MBL-fold"/>
    <property type="match status" value="1"/>
</dbReference>
<proteinExistence type="inferred from homology"/>
<keyword evidence="1" id="KW-0378">Hydrolase</keyword>
<dbReference type="Proteomes" id="UP000199532">
    <property type="component" value="Unassembled WGS sequence"/>
</dbReference>